<dbReference type="PANTHER" id="PTHR47959:SF13">
    <property type="entry name" value="ATP-DEPENDENT RNA HELICASE RHLE"/>
    <property type="match status" value="1"/>
</dbReference>
<evidence type="ECO:0000256" key="4">
    <source>
        <dbReference type="ARBA" id="ARBA00022840"/>
    </source>
</evidence>
<accession>A0ABM8WNW5</accession>
<evidence type="ECO:0000256" key="1">
    <source>
        <dbReference type="ARBA" id="ARBA00022741"/>
    </source>
</evidence>
<dbReference type="InterPro" id="IPR050079">
    <property type="entry name" value="DEAD_box_RNA_helicase"/>
</dbReference>
<dbReference type="PANTHER" id="PTHR47959">
    <property type="entry name" value="ATP-DEPENDENT RNA HELICASE RHLE-RELATED"/>
    <property type="match status" value="1"/>
</dbReference>
<feature type="region of interest" description="Disordered" evidence="8">
    <location>
        <begin position="1"/>
        <end position="21"/>
    </location>
</feature>
<keyword evidence="4 7" id="KW-0067">ATP-binding</keyword>
<dbReference type="PROSITE" id="PS00039">
    <property type="entry name" value="DEAD_ATP_HELICASE"/>
    <property type="match status" value="1"/>
</dbReference>
<keyword evidence="1 7" id="KW-0547">Nucleotide-binding</keyword>
<feature type="short sequence motif" description="Q motif" evidence="6">
    <location>
        <begin position="23"/>
        <end position="51"/>
    </location>
</feature>
<dbReference type="InterPro" id="IPR000629">
    <property type="entry name" value="RNA-helicase_DEAD-box_CS"/>
</dbReference>
<dbReference type="SUPFAM" id="SSF52540">
    <property type="entry name" value="P-loop containing nucleoside triphosphate hydrolases"/>
    <property type="match status" value="1"/>
</dbReference>
<dbReference type="InterPro" id="IPR014014">
    <property type="entry name" value="RNA_helicase_DEAD_Q_motif"/>
</dbReference>
<dbReference type="InterPro" id="IPR014001">
    <property type="entry name" value="Helicase_ATP-bd"/>
</dbReference>
<keyword evidence="2 7" id="KW-0378">Hydrolase</keyword>
<evidence type="ECO:0000313" key="13">
    <source>
        <dbReference type="Proteomes" id="UP000706525"/>
    </source>
</evidence>
<protein>
    <submittedName>
        <fullName evidence="12">ATP-dependent RNA helicase RhlE</fullName>
        <ecNumber evidence="12">3.6.4.13</ecNumber>
    </submittedName>
</protein>
<proteinExistence type="inferred from homology"/>
<evidence type="ECO:0000256" key="5">
    <source>
        <dbReference type="ARBA" id="ARBA00038437"/>
    </source>
</evidence>
<evidence type="ECO:0000256" key="6">
    <source>
        <dbReference type="PROSITE-ProRule" id="PRU00552"/>
    </source>
</evidence>
<dbReference type="SMART" id="SM00490">
    <property type="entry name" value="HELICc"/>
    <property type="match status" value="1"/>
</dbReference>
<dbReference type="PROSITE" id="PS51194">
    <property type="entry name" value="HELICASE_CTER"/>
    <property type="match status" value="1"/>
</dbReference>
<feature type="domain" description="Helicase ATP-binding" evidence="9">
    <location>
        <begin position="54"/>
        <end position="232"/>
    </location>
</feature>
<evidence type="ECO:0000313" key="12">
    <source>
        <dbReference type="EMBL" id="CAG9169113.1"/>
    </source>
</evidence>
<dbReference type="CDD" id="cd18787">
    <property type="entry name" value="SF2_C_DEAD"/>
    <property type="match status" value="1"/>
</dbReference>
<evidence type="ECO:0000259" key="11">
    <source>
        <dbReference type="PROSITE" id="PS51195"/>
    </source>
</evidence>
<dbReference type="InterPro" id="IPR001650">
    <property type="entry name" value="Helicase_C-like"/>
</dbReference>
<comment type="similarity">
    <text evidence="5 7">Belongs to the DEAD box helicase family.</text>
</comment>
<feature type="region of interest" description="Disordered" evidence="8">
    <location>
        <begin position="400"/>
        <end position="515"/>
    </location>
</feature>
<dbReference type="GO" id="GO:0016787">
    <property type="term" value="F:hydrolase activity"/>
    <property type="evidence" value="ECO:0007669"/>
    <property type="project" value="UniProtKB-KW"/>
</dbReference>
<feature type="domain" description="Helicase C-terminal" evidence="10">
    <location>
        <begin position="263"/>
        <end position="413"/>
    </location>
</feature>
<dbReference type="Pfam" id="PF00270">
    <property type="entry name" value="DEAD"/>
    <property type="match status" value="1"/>
</dbReference>
<dbReference type="EMBL" id="CAJZAG010000003">
    <property type="protein sequence ID" value="CAG9169113.1"/>
    <property type="molecule type" value="Genomic_DNA"/>
</dbReference>
<dbReference type="Proteomes" id="UP000706525">
    <property type="component" value="Unassembled WGS sequence"/>
</dbReference>
<dbReference type="CDD" id="cd00268">
    <property type="entry name" value="DEADc"/>
    <property type="match status" value="1"/>
</dbReference>
<dbReference type="GO" id="GO:0003724">
    <property type="term" value="F:RNA helicase activity"/>
    <property type="evidence" value="ECO:0007669"/>
    <property type="project" value="UniProtKB-EC"/>
</dbReference>
<evidence type="ECO:0000259" key="9">
    <source>
        <dbReference type="PROSITE" id="PS51192"/>
    </source>
</evidence>
<reference evidence="12 13" key="1">
    <citation type="submission" date="2021-08" db="EMBL/GenBank/DDBJ databases">
        <authorList>
            <person name="Peeters C."/>
        </authorList>
    </citation>
    <scope>NUCLEOTIDE SEQUENCE [LARGE SCALE GENOMIC DNA]</scope>
    <source>
        <strain evidence="12 13">LMG 32289</strain>
    </source>
</reference>
<feature type="compositionally biased region" description="Low complexity" evidence="8">
    <location>
        <begin position="480"/>
        <end position="493"/>
    </location>
</feature>
<dbReference type="EC" id="3.6.4.13" evidence="12"/>
<gene>
    <name evidence="12" type="primary">rhlE_2</name>
    <name evidence="12" type="ORF">LMG32289_01578</name>
</gene>
<dbReference type="PROSITE" id="PS51195">
    <property type="entry name" value="Q_MOTIF"/>
    <property type="match status" value="1"/>
</dbReference>
<dbReference type="Gene3D" id="3.40.50.300">
    <property type="entry name" value="P-loop containing nucleotide triphosphate hydrolases"/>
    <property type="match status" value="2"/>
</dbReference>
<evidence type="ECO:0000256" key="2">
    <source>
        <dbReference type="ARBA" id="ARBA00022801"/>
    </source>
</evidence>
<evidence type="ECO:0000259" key="10">
    <source>
        <dbReference type="PROSITE" id="PS51194"/>
    </source>
</evidence>
<feature type="domain" description="DEAD-box RNA helicase Q" evidence="11">
    <location>
        <begin position="23"/>
        <end position="51"/>
    </location>
</feature>
<organism evidence="12 13">
    <name type="scientific">Cupriavidus pampae</name>
    <dbReference type="NCBI Taxonomy" id="659251"/>
    <lineage>
        <taxon>Bacteria</taxon>
        <taxon>Pseudomonadati</taxon>
        <taxon>Pseudomonadota</taxon>
        <taxon>Betaproteobacteria</taxon>
        <taxon>Burkholderiales</taxon>
        <taxon>Burkholderiaceae</taxon>
        <taxon>Cupriavidus</taxon>
    </lineage>
</organism>
<dbReference type="RefSeq" id="WP_223984437.1">
    <property type="nucleotide sequence ID" value="NZ_CAJZAG010000003.1"/>
</dbReference>
<evidence type="ECO:0000256" key="7">
    <source>
        <dbReference type="RuleBase" id="RU000492"/>
    </source>
</evidence>
<keyword evidence="13" id="KW-1185">Reference proteome</keyword>
<feature type="compositionally biased region" description="Basic and acidic residues" evidence="8">
    <location>
        <begin position="400"/>
        <end position="433"/>
    </location>
</feature>
<evidence type="ECO:0000256" key="3">
    <source>
        <dbReference type="ARBA" id="ARBA00022806"/>
    </source>
</evidence>
<name>A0ABM8WNW5_9BURK</name>
<keyword evidence="3 7" id="KW-0347">Helicase</keyword>
<dbReference type="InterPro" id="IPR027417">
    <property type="entry name" value="P-loop_NTPase"/>
</dbReference>
<comment type="caution">
    <text evidence="12">The sequence shown here is derived from an EMBL/GenBank/DDBJ whole genome shotgun (WGS) entry which is preliminary data.</text>
</comment>
<dbReference type="SMART" id="SM00487">
    <property type="entry name" value="DEXDc"/>
    <property type="match status" value="1"/>
</dbReference>
<sequence length="515" mass="56514">MTTTPTTTIPDQIPAEPQPQADQTFESFGLDARIVRALTEQGYSKPTPIQEQAIPIVLLGKDVMGAAQTGTGKTAGFALPIIQRLLPASNASASPARHPVRALMLTPTRELADQVYDNVARYAKHTDLRSTVVFGGVDMNPQTDALRRGVEILVATPGRLLDHVQQKSVNLSQVQMLVLDEADRMLDMGFLPDLQRIINLLPAQRQTLLFSATFSPEIKRLAASYLKQPVTIEVARSNSTNENVRQMVFQVEDGHKQNAVVHLLKQRAEQGQSKQCIVFVNSKIGCSRLARHLEREGINAAAIHGDKTQTERMQTLEGFKTGTIDALVATDVAARGLDIQAMPCVINFDLPFSAEDYVHRIGRTGRAGATGDALSIYVSGNDDRLLADIEKLIKRSIPRGKLEGFDPTGERARGEEADRRRQRTEVRRTRDAAPESTGDGASEERRRRRNEHATSRTAFRPSDDPFFSRPYEPTGGHNNSSAQQASEELAAALTRGRQTPKRPVAALLGGAPRKS</sequence>
<dbReference type="PROSITE" id="PS51192">
    <property type="entry name" value="HELICASE_ATP_BIND_1"/>
    <property type="match status" value="1"/>
</dbReference>
<dbReference type="InterPro" id="IPR011545">
    <property type="entry name" value="DEAD/DEAH_box_helicase_dom"/>
</dbReference>
<dbReference type="InterPro" id="IPR044742">
    <property type="entry name" value="DEAD/DEAH_RhlB"/>
</dbReference>
<evidence type="ECO:0000256" key="8">
    <source>
        <dbReference type="SAM" id="MobiDB-lite"/>
    </source>
</evidence>
<dbReference type="Pfam" id="PF00271">
    <property type="entry name" value="Helicase_C"/>
    <property type="match status" value="1"/>
</dbReference>